<dbReference type="RefSeq" id="WP_207327246.1">
    <property type="nucleotide sequence ID" value="NZ_JAFMYW010000001.1"/>
</dbReference>
<name>A0ABS3JBG2_9BACT</name>
<sequence length="90" mass="10264">MEEQPKTYRVIVNPKGGYSDEKVRISEEGALLIWAAYTKLFGRAQTMERRESRGGICYTSEINQWKKDGQLPADFDYTAYIVDEPSAPTP</sequence>
<organism evidence="1 2">
    <name type="scientific">Fibrella forsythiae</name>
    <dbReference type="NCBI Taxonomy" id="2817061"/>
    <lineage>
        <taxon>Bacteria</taxon>
        <taxon>Pseudomonadati</taxon>
        <taxon>Bacteroidota</taxon>
        <taxon>Cytophagia</taxon>
        <taxon>Cytophagales</taxon>
        <taxon>Spirosomataceae</taxon>
        <taxon>Fibrella</taxon>
    </lineage>
</organism>
<comment type="caution">
    <text evidence="1">The sequence shown here is derived from an EMBL/GenBank/DDBJ whole genome shotgun (WGS) entry which is preliminary data.</text>
</comment>
<dbReference type="Proteomes" id="UP000664628">
    <property type="component" value="Unassembled WGS sequence"/>
</dbReference>
<accession>A0ABS3JBG2</accession>
<protein>
    <submittedName>
        <fullName evidence="1">Uncharacterized protein</fullName>
    </submittedName>
</protein>
<keyword evidence="2" id="KW-1185">Reference proteome</keyword>
<proteinExistence type="predicted"/>
<evidence type="ECO:0000313" key="1">
    <source>
        <dbReference type="EMBL" id="MBO0947330.1"/>
    </source>
</evidence>
<dbReference type="EMBL" id="JAFMYW010000001">
    <property type="protein sequence ID" value="MBO0947330.1"/>
    <property type="molecule type" value="Genomic_DNA"/>
</dbReference>
<gene>
    <name evidence="1" type="ORF">J2I46_01965</name>
</gene>
<reference evidence="1 2" key="1">
    <citation type="submission" date="2021-03" db="EMBL/GenBank/DDBJ databases">
        <title>Fibrella sp. HMF5405 genome sequencing and assembly.</title>
        <authorList>
            <person name="Kang H."/>
            <person name="Kim H."/>
            <person name="Bae S."/>
            <person name="Joh K."/>
        </authorList>
    </citation>
    <scope>NUCLEOTIDE SEQUENCE [LARGE SCALE GENOMIC DNA]</scope>
    <source>
        <strain evidence="1 2">HMF5405</strain>
    </source>
</reference>
<evidence type="ECO:0000313" key="2">
    <source>
        <dbReference type="Proteomes" id="UP000664628"/>
    </source>
</evidence>